<name>D3R2Q3_MAGIU</name>
<evidence type="ECO:0000256" key="3">
    <source>
        <dbReference type="ARBA" id="ARBA00023163"/>
    </source>
</evidence>
<dbReference type="InterPro" id="IPR036388">
    <property type="entry name" value="WH-like_DNA-bd_sf"/>
</dbReference>
<dbReference type="SUPFAM" id="SSF51206">
    <property type="entry name" value="cAMP-binding domain-like"/>
    <property type="match status" value="1"/>
</dbReference>
<dbReference type="InterPro" id="IPR018490">
    <property type="entry name" value="cNMP-bd_dom_sf"/>
</dbReference>
<dbReference type="Gene3D" id="2.60.120.10">
    <property type="entry name" value="Jelly Rolls"/>
    <property type="match status" value="1"/>
</dbReference>
<feature type="domain" description="HTH crp-type" evidence="4">
    <location>
        <begin position="136"/>
        <end position="210"/>
    </location>
</feature>
<reference evidence="6" key="1">
    <citation type="submission" date="2009-12" db="EMBL/GenBank/DDBJ databases">
        <title>Sequence of Clostridiales genomosp. BVAB3 str. UPII9-5.</title>
        <authorList>
            <person name="Madupu R."/>
            <person name="Durkin A.S."/>
            <person name="Torralba M."/>
            <person name="Methe B."/>
            <person name="Sutton G.G."/>
            <person name="Strausberg R.L."/>
            <person name="Nelson K.E."/>
        </authorList>
    </citation>
    <scope>NUCLEOTIDE SEQUENCE [LARGE SCALE GENOMIC DNA]</scope>
    <source>
        <strain evidence="6">UPII9-5</strain>
    </source>
</reference>
<evidence type="ECO:0000313" key="6">
    <source>
        <dbReference type="Proteomes" id="UP000008234"/>
    </source>
</evidence>
<accession>D3R2Q3</accession>
<dbReference type="RefSeq" id="WP_012993144.1">
    <property type="nucleotide sequence ID" value="NC_013895.2"/>
</dbReference>
<gene>
    <name evidence="5" type="ordered locus">HMPREF0868_1178</name>
</gene>
<dbReference type="GO" id="GO:0003677">
    <property type="term" value="F:DNA binding"/>
    <property type="evidence" value="ECO:0007669"/>
    <property type="project" value="UniProtKB-KW"/>
</dbReference>
<evidence type="ECO:0000256" key="2">
    <source>
        <dbReference type="ARBA" id="ARBA00023125"/>
    </source>
</evidence>
<proteinExistence type="predicted"/>
<dbReference type="HOGENOM" id="CLU_075053_12_0_9"/>
<keyword evidence="3" id="KW-0804">Transcription</keyword>
<dbReference type="GO" id="GO:0006355">
    <property type="term" value="P:regulation of DNA-templated transcription"/>
    <property type="evidence" value="ECO:0007669"/>
    <property type="project" value="InterPro"/>
</dbReference>
<dbReference type="InterPro" id="IPR012318">
    <property type="entry name" value="HTH_CRP"/>
</dbReference>
<organism evidence="5 6">
    <name type="scientific">Mageeibacillus indolicus (strain UPII9-5)</name>
    <name type="common">Clostridiales genomosp. BVAB3 (strain UPII9-5)</name>
    <dbReference type="NCBI Taxonomy" id="699246"/>
    <lineage>
        <taxon>Bacteria</taxon>
        <taxon>Bacillati</taxon>
        <taxon>Bacillota</taxon>
        <taxon>Clostridia</taxon>
        <taxon>Eubacteriales</taxon>
        <taxon>Oscillospiraceae</taxon>
        <taxon>Mageeibacillus</taxon>
    </lineage>
</organism>
<keyword evidence="6" id="KW-1185">Reference proteome</keyword>
<dbReference type="SMART" id="SM00419">
    <property type="entry name" value="HTH_CRP"/>
    <property type="match status" value="1"/>
</dbReference>
<dbReference type="eggNOG" id="COG0664">
    <property type="taxonomic scope" value="Bacteria"/>
</dbReference>
<dbReference type="AlphaFoldDB" id="D3R2Q3"/>
<dbReference type="STRING" id="699246.HMPREF0868_1178"/>
<dbReference type="Gene3D" id="1.10.10.10">
    <property type="entry name" value="Winged helix-like DNA-binding domain superfamily/Winged helix DNA-binding domain"/>
    <property type="match status" value="1"/>
</dbReference>
<sequence>MKSEYLINFLNEKNIPLVTKKRKTYITYAGFDQQYTYVLKDGIIKISITQQDGRNFNIDYIQGPDIVSIMRDEVSAFTASPFTIRVESEMASFYTVPRVLFWQYVNNDRHLQAYIKEYYRRNLSRSLRRAQLMIMNGKTGAVCAFIYDLVQNFGHRVAQGYLVDFQVTNEDIGGFCGISTSNSVNRILHKLKEEQVIEMDNQKILVKDPDYIKQFVL</sequence>
<dbReference type="InterPro" id="IPR014710">
    <property type="entry name" value="RmlC-like_jellyroll"/>
</dbReference>
<dbReference type="Proteomes" id="UP000008234">
    <property type="component" value="Chromosome"/>
</dbReference>
<dbReference type="InterPro" id="IPR036390">
    <property type="entry name" value="WH_DNA-bd_sf"/>
</dbReference>
<keyword evidence="2" id="KW-0238">DNA-binding</keyword>
<dbReference type="PROSITE" id="PS51063">
    <property type="entry name" value="HTH_CRP_2"/>
    <property type="match status" value="1"/>
</dbReference>
<dbReference type="SUPFAM" id="SSF46785">
    <property type="entry name" value="Winged helix' DNA-binding domain"/>
    <property type="match status" value="1"/>
</dbReference>
<dbReference type="Pfam" id="PF13545">
    <property type="entry name" value="HTH_Crp_2"/>
    <property type="match status" value="1"/>
</dbReference>
<keyword evidence="1" id="KW-0805">Transcription regulation</keyword>
<protein>
    <submittedName>
        <fullName evidence="5">Transcriptional regulator, Crp/Fnr family</fullName>
    </submittedName>
</protein>
<evidence type="ECO:0000313" key="5">
    <source>
        <dbReference type="EMBL" id="ADC91410.1"/>
    </source>
</evidence>
<evidence type="ECO:0000259" key="4">
    <source>
        <dbReference type="PROSITE" id="PS51063"/>
    </source>
</evidence>
<evidence type="ECO:0000256" key="1">
    <source>
        <dbReference type="ARBA" id="ARBA00023015"/>
    </source>
</evidence>
<dbReference type="KEGG" id="clo:HMPREF0868_1178"/>
<dbReference type="EMBL" id="CP001850">
    <property type="protein sequence ID" value="ADC91410.1"/>
    <property type="molecule type" value="Genomic_DNA"/>
</dbReference>
<dbReference type="OrthoDB" id="9810708at2"/>